<evidence type="ECO:0000313" key="10">
    <source>
        <dbReference type="EMBL" id="CAR24977.1"/>
    </source>
</evidence>
<gene>
    <name evidence="10" type="ordered locus">KLTH0G08756g</name>
</gene>
<dbReference type="HOGENOM" id="CLU_017633_10_0_1"/>
<dbReference type="GO" id="GO:0030544">
    <property type="term" value="F:Hsp70 protein binding"/>
    <property type="evidence" value="ECO:0007669"/>
    <property type="project" value="InterPro"/>
</dbReference>
<proteinExistence type="predicted"/>
<accession>C5DMG6</accession>
<dbReference type="STRING" id="559295.C5DMG6"/>
<dbReference type="SMART" id="SM00271">
    <property type="entry name" value="DnaJ"/>
    <property type="match status" value="1"/>
</dbReference>
<evidence type="ECO:0000259" key="9">
    <source>
        <dbReference type="PROSITE" id="PS51188"/>
    </source>
</evidence>
<evidence type="ECO:0000256" key="1">
    <source>
        <dbReference type="ARBA" id="ARBA00022723"/>
    </source>
</evidence>
<keyword evidence="4 6" id="KW-0862">Zinc</keyword>
<dbReference type="Gene3D" id="2.60.260.20">
    <property type="entry name" value="Urease metallochaperone UreE, N-terminal domain"/>
    <property type="match status" value="2"/>
</dbReference>
<evidence type="ECO:0000256" key="5">
    <source>
        <dbReference type="ARBA" id="ARBA00023186"/>
    </source>
</evidence>
<feature type="region of interest" description="Disordered" evidence="7">
    <location>
        <begin position="421"/>
        <end position="462"/>
    </location>
</feature>
<dbReference type="Pfam" id="PF01556">
    <property type="entry name" value="DnaJ_C"/>
    <property type="match status" value="1"/>
</dbReference>
<dbReference type="InterPro" id="IPR001623">
    <property type="entry name" value="DnaJ_domain"/>
</dbReference>
<dbReference type="InterPro" id="IPR044713">
    <property type="entry name" value="DNJA1/2-like"/>
</dbReference>
<keyword evidence="11" id="KW-1185">Reference proteome</keyword>
<dbReference type="SUPFAM" id="SSF46565">
    <property type="entry name" value="Chaperone J-domain"/>
    <property type="match status" value="1"/>
</dbReference>
<keyword evidence="5" id="KW-0143">Chaperone</keyword>
<dbReference type="SUPFAM" id="SSF49493">
    <property type="entry name" value="HSP40/DnaJ peptide-binding domain"/>
    <property type="match status" value="2"/>
</dbReference>
<dbReference type="eggNOG" id="KOG0712">
    <property type="taxonomic scope" value="Eukaryota"/>
</dbReference>
<evidence type="ECO:0000256" key="7">
    <source>
        <dbReference type="SAM" id="MobiDB-lite"/>
    </source>
</evidence>
<dbReference type="GO" id="GO:0051082">
    <property type="term" value="F:unfolded protein binding"/>
    <property type="evidence" value="ECO:0007669"/>
    <property type="project" value="InterPro"/>
</dbReference>
<dbReference type="InterPro" id="IPR002939">
    <property type="entry name" value="DnaJ_C"/>
</dbReference>
<dbReference type="Pfam" id="PF00226">
    <property type="entry name" value="DnaJ"/>
    <property type="match status" value="1"/>
</dbReference>
<dbReference type="InterPro" id="IPR018253">
    <property type="entry name" value="DnaJ_domain_CS"/>
</dbReference>
<dbReference type="FunCoup" id="C5DMG6">
    <property type="interactions" value="536"/>
</dbReference>
<dbReference type="OrthoDB" id="550424at2759"/>
<sequence length="462" mass="51048">MKSVSNSELYDILGVSASASRQDIKKAYRVNALKHHPDKNGHSEESKLKFQQICKAYEILKDERKREMYDRFGTADESQWHTESTSYQEQSGMSAGDLFAQFFGGGSTTGSFFNDDMSFFGKRQGAHTAPSRRELPRGPDIKHYLKCTLEEVYHGKRAKLALKRTRLCKKCKGEGGLKASQCYTCGGRGIRTETKRHGPMVQTWSSTCSDCAGRGSFMKQKDICRDCNGQGCIRERRIFDIEVHKGMENGQEVVLPGEADEVVGSELGSEHVIPGDVIIILEQLPHKAFWRHRDASLVLDHCKVDLKTSLCGGPVWVDSHPSGKLLKIDVLPGEILKPGAIKCVEGMGMPKSGGRFGNLYIRFDVAFPESLKPETVEALRAALGQEPGANSGAGEPAVAVEGREVEEHVLSNFAPDLELSRDSYRKRQARGQSASSKRRKYADDDSNDSDVADEQNGGCTVH</sequence>
<evidence type="ECO:0000256" key="3">
    <source>
        <dbReference type="ARBA" id="ARBA00022771"/>
    </source>
</evidence>
<dbReference type="KEGG" id="lth:KLTH0G08756g"/>
<dbReference type="SUPFAM" id="SSF57938">
    <property type="entry name" value="DnaJ/Hsp40 cysteine-rich domain"/>
    <property type="match status" value="1"/>
</dbReference>
<dbReference type="CDD" id="cd06257">
    <property type="entry name" value="DnaJ"/>
    <property type="match status" value="1"/>
</dbReference>
<dbReference type="Pfam" id="PF00684">
    <property type="entry name" value="DnaJ_CXXCXGXG"/>
    <property type="match status" value="1"/>
</dbReference>
<evidence type="ECO:0000256" key="6">
    <source>
        <dbReference type="PROSITE-ProRule" id="PRU00546"/>
    </source>
</evidence>
<dbReference type="PRINTS" id="PR00625">
    <property type="entry name" value="JDOMAIN"/>
</dbReference>
<keyword evidence="2" id="KW-0677">Repeat</keyword>
<dbReference type="AlphaFoldDB" id="C5DMG6"/>
<dbReference type="InterPro" id="IPR001305">
    <property type="entry name" value="HSP_DnaJ_Cys-rich_dom"/>
</dbReference>
<dbReference type="InterPro" id="IPR008971">
    <property type="entry name" value="HSP40/DnaJ_pept-bd"/>
</dbReference>
<evidence type="ECO:0000256" key="4">
    <source>
        <dbReference type="ARBA" id="ARBA00022833"/>
    </source>
</evidence>
<dbReference type="OMA" id="RGPDIKH"/>
<feature type="domain" description="J" evidence="8">
    <location>
        <begin position="8"/>
        <end position="73"/>
    </location>
</feature>
<keyword evidence="3 6" id="KW-0863">Zinc-finger</keyword>
<protein>
    <submittedName>
        <fullName evidence="10">KLTH0G08756p</fullName>
    </submittedName>
</protein>
<dbReference type="GO" id="GO:0001671">
    <property type="term" value="F:ATPase activator activity"/>
    <property type="evidence" value="ECO:0007669"/>
    <property type="project" value="UniProtKB-ARBA"/>
</dbReference>
<keyword evidence="1 6" id="KW-0479">Metal-binding</keyword>
<evidence type="ECO:0000313" key="11">
    <source>
        <dbReference type="Proteomes" id="UP000002036"/>
    </source>
</evidence>
<dbReference type="CDD" id="cd10719">
    <property type="entry name" value="DnaJ_zf"/>
    <property type="match status" value="1"/>
</dbReference>
<dbReference type="EMBL" id="CU928171">
    <property type="protein sequence ID" value="CAR24977.1"/>
    <property type="molecule type" value="Genomic_DNA"/>
</dbReference>
<evidence type="ECO:0000256" key="2">
    <source>
        <dbReference type="ARBA" id="ARBA00022737"/>
    </source>
</evidence>
<dbReference type="PROSITE" id="PS51188">
    <property type="entry name" value="ZF_CR"/>
    <property type="match status" value="1"/>
</dbReference>
<dbReference type="InterPro" id="IPR036410">
    <property type="entry name" value="HSP_DnaJ_Cys-rich_dom_sf"/>
</dbReference>
<feature type="domain" description="CR-type" evidence="9">
    <location>
        <begin position="155"/>
        <end position="236"/>
    </location>
</feature>
<evidence type="ECO:0000259" key="8">
    <source>
        <dbReference type="PROSITE" id="PS50076"/>
    </source>
</evidence>
<dbReference type="PANTHER" id="PTHR43888">
    <property type="entry name" value="DNAJ-LIKE-2, ISOFORM A-RELATED"/>
    <property type="match status" value="1"/>
</dbReference>
<feature type="compositionally biased region" description="Acidic residues" evidence="7">
    <location>
        <begin position="444"/>
        <end position="453"/>
    </location>
</feature>
<dbReference type="InParanoid" id="C5DMG6"/>
<dbReference type="GO" id="GO:0008270">
    <property type="term" value="F:zinc ion binding"/>
    <property type="evidence" value="ECO:0007669"/>
    <property type="project" value="UniProtKB-KW"/>
</dbReference>
<feature type="zinc finger region" description="CR-type" evidence="6">
    <location>
        <begin position="155"/>
        <end position="236"/>
    </location>
</feature>
<dbReference type="RefSeq" id="XP_002555414.1">
    <property type="nucleotide sequence ID" value="XM_002555368.1"/>
</dbReference>
<dbReference type="GO" id="GO:0006457">
    <property type="term" value="P:protein folding"/>
    <property type="evidence" value="ECO:0007669"/>
    <property type="project" value="InterPro"/>
</dbReference>
<dbReference type="CDD" id="cd10747">
    <property type="entry name" value="DnaJ_C"/>
    <property type="match status" value="1"/>
</dbReference>
<dbReference type="InterPro" id="IPR036869">
    <property type="entry name" value="J_dom_sf"/>
</dbReference>
<dbReference type="PROSITE" id="PS00636">
    <property type="entry name" value="DNAJ_1"/>
    <property type="match status" value="1"/>
</dbReference>
<name>C5DMG6_LACTC</name>
<dbReference type="PROSITE" id="PS50076">
    <property type="entry name" value="DNAJ_2"/>
    <property type="match status" value="1"/>
</dbReference>
<dbReference type="Proteomes" id="UP000002036">
    <property type="component" value="Chromosome G"/>
</dbReference>
<dbReference type="GeneID" id="8293690"/>
<dbReference type="GO" id="GO:0072655">
    <property type="term" value="P:establishment of protein localization to mitochondrion"/>
    <property type="evidence" value="ECO:0007669"/>
    <property type="project" value="UniProtKB-ARBA"/>
</dbReference>
<organism evidence="10 11">
    <name type="scientific">Lachancea thermotolerans (strain ATCC 56472 / CBS 6340 / NRRL Y-8284)</name>
    <name type="common">Yeast</name>
    <name type="synonym">Kluyveromyces thermotolerans</name>
    <dbReference type="NCBI Taxonomy" id="559295"/>
    <lineage>
        <taxon>Eukaryota</taxon>
        <taxon>Fungi</taxon>
        <taxon>Dikarya</taxon>
        <taxon>Ascomycota</taxon>
        <taxon>Saccharomycotina</taxon>
        <taxon>Saccharomycetes</taxon>
        <taxon>Saccharomycetales</taxon>
        <taxon>Saccharomycetaceae</taxon>
        <taxon>Lachancea</taxon>
    </lineage>
</organism>
<dbReference type="Gene3D" id="1.10.287.110">
    <property type="entry name" value="DnaJ domain"/>
    <property type="match status" value="1"/>
</dbReference>
<dbReference type="Gene3D" id="2.10.230.10">
    <property type="entry name" value="Heat shock protein DnaJ, cysteine-rich domain"/>
    <property type="match status" value="1"/>
</dbReference>
<reference evidence="10 11" key="1">
    <citation type="journal article" date="2009" name="Genome Res.">
        <title>Comparative genomics of protoploid Saccharomycetaceae.</title>
        <authorList>
            <consortium name="The Genolevures Consortium"/>
            <person name="Souciet J.-L."/>
            <person name="Dujon B."/>
            <person name="Gaillardin C."/>
            <person name="Johnston M."/>
            <person name="Baret P.V."/>
            <person name="Cliften P."/>
            <person name="Sherman D.J."/>
            <person name="Weissenbach J."/>
            <person name="Westhof E."/>
            <person name="Wincker P."/>
            <person name="Jubin C."/>
            <person name="Poulain J."/>
            <person name="Barbe V."/>
            <person name="Segurens B."/>
            <person name="Artiguenave F."/>
            <person name="Anthouard V."/>
            <person name="Vacherie B."/>
            <person name="Val M.-E."/>
            <person name="Fulton R.S."/>
            <person name="Minx P."/>
            <person name="Wilson R."/>
            <person name="Durrens P."/>
            <person name="Jean G."/>
            <person name="Marck C."/>
            <person name="Martin T."/>
            <person name="Nikolski M."/>
            <person name="Rolland T."/>
            <person name="Seret M.-L."/>
            <person name="Casaregola S."/>
            <person name="Despons L."/>
            <person name="Fairhead C."/>
            <person name="Fischer G."/>
            <person name="Lafontaine I."/>
            <person name="Leh V."/>
            <person name="Lemaire M."/>
            <person name="de Montigny J."/>
            <person name="Neuveglise C."/>
            <person name="Thierry A."/>
            <person name="Blanc-Lenfle I."/>
            <person name="Bleykasten C."/>
            <person name="Diffels J."/>
            <person name="Fritsch E."/>
            <person name="Frangeul L."/>
            <person name="Goeffon A."/>
            <person name="Jauniaux N."/>
            <person name="Kachouri-Lafond R."/>
            <person name="Payen C."/>
            <person name="Potier S."/>
            <person name="Pribylova L."/>
            <person name="Ozanne C."/>
            <person name="Richard G.-F."/>
            <person name="Sacerdot C."/>
            <person name="Straub M.-L."/>
            <person name="Talla E."/>
        </authorList>
    </citation>
    <scope>NUCLEOTIDE SEQUENCE [LARGE SCALE GENOMIC DNA]</scope>
    <source>
        <strain evidence="11">ATCC 56472 / CBS 6340 / NRRL Y-8284</strain>
    </source>
</reference>
<dbReference type="FunFam" id="2.10.230.10:FF:000001">
    <property type="entry name" value="DnaJ subfamily A member 2"/>
    <property type="match status" value="1"/>
</dbReference>